<dbReference type="EMBL" id="MAQA01000003">
    <property type="protein sequence ID" value="OCI32757.1"/>
    <property type="molecule type" value="Genomic_DNA"/>
</dbReference>
<evidence type="ECO:0000313" key="7">
    <source>
        <dbReference type="Proteomes" id="UP000076447"/>
    </source>
</evidence>
<dbReference type="Proteomes" id="UP000093412">
    <property type="component" value="Unassembled WGS sequence"/>
</dbReference>
<evidence type="ECO:0000313" key="5">
    <source>
        <dbReference type="EMBL" id="KZM34909.1"/>
    </source>
</evidence>
<dbReference type="GO" id="GO:0047631">
    <property type="term" value="F:ADP-ribose diphosphatase activity"/>
    <property type="evidence" value="ECO:0007669"/>
    <property type="project" value="UniProtKB-EC"/>
</dbReference>
<dbReference type="PANTHER" id="PTHR11839">
    <property type="entry name" value="UDP/ADP-SUGAR PYROPHOSPHATASE"/>
    <property type="match status" value="1"/>
</dbReference>
<feature type="domain" description="Nudix hydrolase" evidence="4">
    <location>
        <begin position="39"/>
        <end position="187"/>
    </location>
</feature>
<dbReference type="InterPro" id="IPR015797">
    <property type="entry name" value="NUDIX_hydrolase-like_dom_sf"/>
</dbReference>
<dbReference type="AlphaFoldDB" id="A0A163R703"/>
<comment type="cofactor">
    <cofactor evidence="1">
        <name>Mg(2+)</name>
        <dbReference type="ChEBI" id="CHEBI:18420"/>
    </cofactor>
</comment>
<dbReference type="InterPro" id="IPR000086">
    <property type="entry name" value="NUDIX_hydrolase_dom"/>
</dbReference>
<evidence type="ECO:0000256" key="2">
    <source>
        <dbReference type="ARBA" id="ARBA00022801"/>
    </source>
</evidence>
<evidence type="ECO:0000313" key="6">
    <source>
        <dbReference type="EMBL" id="OCI32757.1"/>
    </source>
</evidence>
<feature type="region of interest" description="Disordered" evidence="3">
    <location>
        <begin position="126"/>
        <end position="157"/>
    </location>
</feature>
<dbReference type="EC" id="3.6.1.13" evidence="5"/>
<dbReference type="GO" id="GO:0005829">
    <property type="term" value="C:cytosol"/>
    <property type="evidence" value="ECO:0007669"/>
    <property type="project" value="TreeGrafter"/>
</dbReference>
<dbReference type="STRING" id="43678.OJAG_24900"/>
<dbReference type="OrthoDB" id="177518at2"/>
<protein>
    <submittedName>
        <fullName evidence="5">ADP-ribose pyrophosphatase</fullName>
        <ecNumber evidence="5">3.6.1.13</ecNumber>
    </submittedName>
</protein>
<keyword evidence="8" id="KW-1185">Reference proteome</keyword>
<dbReference type="PANTHER" id="PTHR11839:SF18">
    <property type="entry name" value="NUDIX HYDROLASE DOMAIN-CONTAINING PROTEIN"/>
    <property type="match status" value="1"/>
</dbReference>
<evidence type="ECO:0000259" key="4">
    <source>
        <dbReference type="PROSITE" id="PS51462"/>
    </source>
</evidence>
<proteinExistence type="predicted"/>
<organism evidence="5 7">
    <name type="scientific">Oerskovia enterophila</name>
    <dbReference type="NCBI Taxonomy" id="43678"/>
    <lineage>
        <taxon>Bacteria</taxon>
        <taxon>Bacillati</taxon>
        <taxon>Actinomycetota</taxon>
        <taxon>Actinomycetes</taxon>
        <taxon>Micrococcales</taxon>
        <taxon>Cellulomonadaceae</taxon>
        <taxon>Oerskovia</taxon>
    </lineage>
</organism>
<gene>
    <name evidence="5" type="primary">nudF_1</name>
    <name evidence="6" type="ORF">OERS_03480</name>
    <name evidence="5" type="ORF">OJAG_24900</name>
</gene>
<reference evidence="5 7" key="1">
    <citation type="submission" date="2016-01" db="EMBL/GenBank/DDBJ databases">
        <title>Genome sequence of Oerskovia enterophila VJag, an agar and cellulose degrading bacterium.</title>
        <authorList>
            <person name="Poehlein A."/>
            <person name="Jag V."/>
            <person name="Bengelsdorf F."/>
            <person name="Duerre P."/>
            <person name="Daniel R."/>
        </authorList>
    </citation>
    <scope>NUCLEOTIDE SEQUENCE [LARGE SCALE GENOMIC DNA]</scope>
    <source>
        <strain evidence="5 7">VJag</strain>
    </source>
</reference>
<dbReference type="SUPFAM" id="SSF55811">
    <property type="entry name" value="Nudix"/>
    <property type="match status" value="1"/>
</dbReference>
<dbReference type="Proteomes" id="UP000076447">
    <property type="component" value="Unassembled WGS sequence"/>
</dbReference>
<dbReference type="RefSeq" id="WP_068624211.1">
    <property type="nucleotide sequence ID" value="NZ_LRIE01000076.1"/>
</dbReference>
<accession>A0A163R703</accession>
<sequence>MPWTTQSTRTVYENPWIRVREDQVVRPDGAPGIYGVVEMRWPSVFVVALTDADEVVLVTQHRYATGAVSTEVPAGATDGEDPLVAARRELLEETGLRADEWVRVGGMDALNGVAKAPEHVFVARGLTGFPPGPESSSSDGAVLGRQGSAPSADQAEEGISRVETLPFGQVLGMVADGTIRDGETIAALALAGLWLGRFA</sequence>
<dbReference type="Gene3D" id="3.90.79.10">
    <property type="entry name" value="Nucleoside Triphosphate Pyrophosphohydrolase"/>
    <property type="match status" value="1"/>
</dbReference>
<dbReference type="Pfam" id="PF00293">
    <property type="entry name" value="NUDIX"/>
    <property type="match status" value="1"/>
</dbReference>
<evidence type="ECO:0000256" key="1">
    <source>
        <dbReference type="ARBA" id="ARBA00001946"/>
    </source>
</evidence>
<keyword evidence="2 5" id="KW-0378">Hydrolase</keyword>
<name>A0A163R703_9CELL</name>
<dbReference type="PROSITE" id="PS51462">
    <property type="entry name" value="NUDIX"/>
    <property type="match status" value="1"/>
</dbReference>
<dbReference type="GO" id="GO:0019693">
    <property type="term" value="P:ribose phosphate metabolic process"/>
    <property type="evidence" value="ECO:0007669"/>
    <property type="project" value="TreeGrafter"/>
</dbReference>
<evidence type="ECO:0000313" key="8">
    <source>
        <dbReference type="Proteomes" id="UP000093412"/>
    </source>
</evidence>
<reference evidence="6 8" key="2">
    <citation type="submission" date="2016-06" db="EMBL/GenBank/DDBJ databases">
        <title>Genome sequence of Oerskovia enterophila DSM 43852.</title>
        <authorList>
            <person name="Poehlein A."/>
            <person name="Jag V."/>
            <person name="Bengelsdorf F.R."/>
            <person name="Daniel R."/>
            <person name="Duerre P."/>
        </authorList>
    </citation>
    <scope>NUCLEOTIDE SEQUENCE [LARGE SCALE GENOMIC DNA]</scope>
    <source>
        <strain evidence="6 8">DSM 43852</strain>
    </source>
</reference>
<dbReference type="PATRIC" id="fig|43678.3.peg.2602"/>
<dbReference type="GO" id="GO:0006753">
    <property type="term" value="P:nucleoside phosphate metabolic process"/>
    <property type="evidence" value="ECO:0007669"/>
    <property type="project" value="TreeGrafter"/>
</dbReference>
<dbReference type="EMBL" id="LRIE01000076">
    <property type="protein sequence ID" value="KZM34909.1"/>
    <property type="molecule type" value="Genomic_DNA"/>
</dbReference>
<comment type="caution">
    <text evidence="5">The sequence shown here is derived from an EMBL/GenBank/DDBJ whole genome shotgun (WGS) entry which is preliminary data.</text>
</comment>
<evidence type="ECO:0000256" key="3">
    <source>
        <dbReference type="SAM" id="MobiDB-lite"/>
    </source>
</evidence>